<sequence>MATGTEAQQMTKDFIAIGAGMLVVGLGIWNLWGSPQSARHAETQEIRILADDAALKLVSEENPYMRTER</sequence>
<reference evidence="2 3" key="1">
    <citation type="submission" date="2014-03" db="EMBL/GenBank/DDBJ databases">
        <title>Bradyrhizobium valentinum sp. nov., isolated from effective nodules of Lupinus mariae-josephae, a lupine endemic of basic-lime soils in Eastern Spain.</title>
        <authorList>
            <person name="Duran D."/>
            <person name="Rey L."/>
            <person name="Navarro A."/>
            <person name="Busquets A."/>
            <person name="Imperial J."/>
            <person name="Ruiz-Argueso T."/>
        </authorList>
    </citation>
    <scope>NUCLEOTIDE SEQUENCE [LARGE SCALE GENOMIC DNA]</scope>
    <source>
        <strain evidence="2 3">LmjM3</strain>
    </source>
</reference>
<evidence type="ECO:0000256" key="1">
    <source>
        <dbReference type="SAM" id="Phobius"/>
    </source>
</evidence>
<accession>A0A0R3M7Y8</accession>
<keyword evidence="1" id="KW-0472">Membrane</keyword>
<proteinExistence type="predicted"/>
<dbReference type="AlphaFoldDB" id="A0A0R3M7Y8"/>
<dbReference type="Proteomes" id="UP000051913">
    <property type="component" value="Unassembled WGS sequence"/>
</dbReference>
<feature type="transmembrane region" description="Helical" evidence="1">
    <location>
        <begin position="14"/>
        <end position="32"/>
    </location>
</feature>
<organism evidence="2 3">
    <name type="scientific">Bradyrhizobium valentinum</name>
    <dbReference type="NCBI Taxonomy" id="1518501"/>
    <lineage>
        <taxon>Bacteria</taxon>
        <taxon>Pseudomonadati</taxon>
        <taxon>Pseudomonadota</taxon>
        <taxon>Alphaproteobacteria</taxon>
        <taxon>Hyphomicrobiales</taxon>
        <taxon>Nitrobacteraceae</taxon>
        <taxon>Bradyrhizobium</taxon>
    </lineage>
</organism>
<name>A0A0R3M7Y8_9BRAD</name>
<keyword evidence="1" id="KW-1133">Transmembrane helix</keyword>
<dbReference type="EMBL" id="LLXX01000087">
    <property type="protein sequence ID" value="KRR08014.1"/>
    <property type="molecule type" value="Genomic_DNA"/>
</dbReference>
<evidence type="ECO:0000313" key="2">
    <source>
        <dbReference type="EMBL" id="KRR08014.1"/>
    </source>
</evidence>
<evidence type="ECO:0000313" key="3">
    <source>
        <dbReference type="Proteomes" id="UP000051913"/>
    </source>
</evidence>
<comment type="caution">
    <text evidence="2">The sequence shown here is derived from an EMBL/GenBank/DDBJ whole genome shotgun (WGS) entry which is preliminary data.</text>
</comment>
<keyword evidence="1" id="KW-0812">Transmembrane</keyword>
<protein>
    <submittedName>
        <fullName evidence="2">Uncharacterized protein</fullName>
    </submittedName>
</protein>
<keyword evidence="3" id="KW-1185">Reference proteome</keyword>
<dbReference type="STRING" id="1518501.CQ10_39120"/>
<gene>
    <name evidence="2" type="ORF">CP49_34970</name>
</gene>